<dbReference type="STRING" id="568860.SAMN05421811_11897"/>
<sequence>MTEGVEGSGHATPYRTVPVRDYFLDTADYNTGRGRTRPP</sequence>
<dbReference type="Proteomes" id="UP000199361">
    <property type="component" value="Unassembled WGS sequence"/>
</dbReference>
<protein>
    <submittedName>
        <fullName evidence="1">Uncharacterized protein</fullName>
    </submittedName>
</protein>
<proteinExistence type="predicted"/>
<evidence type="ECO:0000313" key="1">
    <source>
        <dbReference type="EMBL" id="SEU40638.1"/>
    </source>
</evidence>
<reference evidence="1 2" key="1">
    <citation type="submission" date="2016-10" db="EMBL/GenBank/DDBJ databases">
        <authorList>
            <person name="de Groot N.N."/>
        </authorList>
    </citation>
    <scope>NUCLEOTIDE SEQUENCE [LARGE SCALE GENOMIC DNA]</scope>
    <source>
        <strain evidence="1 2">CGMCC 4.5598</strain>
    </source>
</reference>
<dbReference type="AlphaFoldDB" id="A0A1I0LKX6"/>
<name>A0A1I0LKX6_9ACTN</name>
<gene>
    <name evidence="1" type="ORF">SAMN05421811_11897</name>
</gene>
<evidence type="ECO:0000313" key="2">
    <source>
        <dbReference type="Proteomes" id="UP000199361"/>
    </source>
</evidence>
<dbReference type="EMBL" id="FOHX01000018">
    <property type="protein sequence ID" value="SEU40638.1"/>
    <property type="molecule type" value="Genomic_DNA"/>
</dbReference>
<accession>A0A1I0LKX6</accession>
<keyword evidence="2" id="KW-1185">Reference proteome</keyword>
<organism evidence="1 2">
    <name type="scientific">Nonomuraea wenchangensis</name>
    <dbReference type="NCBI Taxonomy" id="568860"/>
    <lineage>
        <taxon>Bacteria</taxon>
        <taxon>Bacillati</taxon>
        <taxon>Actinomycetota</taxon>
        <taxon>Actinomycetes</taxon>
        <taxon>Streptosporangiales</taxon>
        <taxon>Streptosporangiaceae</taxon>
        <taxon>Nonomuraea</taxon>
    </lineage>
</organism>